<proteinExistence type="predicted"/>
<evidence type="ECO:0000256" key="1">
    <source>
        <dbReference type="ARBA" id="ARBA00022737"/>
    </source>
</evidence>
<dbReference type="SMART" id="SM00116">
    <property type="entry name" value="CBS"/>
    <property type="match status" value="1"/>
</dbReference>
<keyword evidence="2 3" id="KW-0129">CBS domain</keyword>
<organism evidence="5">
    <name type="scientific">Octactis speculum</name>
    <dbReference type="NCBI Taxonomy" id="3111310"/>
    <lineage>
        <taxon>Eukaryota</taxon>
        <taxon>Sar</taxon>
        <taxon>Stramenopiles</taxon>
        <taxon>Ochrophyta</taxon>
        <taxon>Dictyochophyceae</taxon>
        <taxon>Dictyochales</taxon>
        <taxon>Dictyochaceae</taxon>
        <taxon>Octactis</taxon>
    </lineage>
</organism>
<dbReference type="InterPro" id="IPR016169">
    <property type="entry name" value="FAD-bd_PCMH_sub2"/>
</dbReference>
<dbReference type="InterPro" id="IPR036318">
    <property type="entry name" value="FAD-bd_PCMH-like_sf"/>
</dbReference>
<dbReference type="AlphaFoldDB" id="A0A7S2FGG7"/>
<dbReference type="InterPro" id="IPR005170">
    <property type="entry name" value="Transptr-assoc_dom"/>
</dbReference>
<reference evidence="5" key="1">
    <citation type="submission" date="2021-01" db="EMBL/GenBank/DDBJ databases">
        <authorList>
            <person name="Corre E."/>
            <person name="Pelletier E."/>
            <person name="Niang G."/>
            <person name="Scheremetjew M."/>
            <person name="Finn R."/>
            <person name="Kale V."/>
            <person name="Holt S."/>
            <person name="Cochrane G."/>
            <person name="Meng A."/>
            <person name="Brown T."/>
            <person name="Cohen L."/>
        </authorList>
    </citation>
    <scope>NUCLEOTIDE SEQUENCE</scope>
    <source>
        <strain evidence="5">CCMP1381</strain>
    </source>
</reference>
<dbReference type="CDD" id="cd04590">
    <property type="entry name" value="CBS_pair_CorC_HlyC_assoc"/>
    <property type="match status" value="1"/>
</dbReference>
<dbReference type="GO" id="GO:0050660">
    <property type="term" value="F:flavin adenine dinucleotide binding"/>
    <property type="evidence" value="ECO:0007669"/>
    <property type="project" value="InterPro"/>
</dbReference>
<dbReference type="SMART" id="SM01091">
    <property type="entry name" value="CorC_HlyC"/>
    <property type="match status" value="1"/>
</dbReference>
<sequence length="203" mass="22717">MRISNPDSLDGHTVSEIMEPTYFVPETMVVQRVLEEMRKRRLHMAIVVDEYGGTAGLVTLEDILEEVVGEIYDEGDVFEEEAMEDNIMPLDDGSFEVRGIAELESVCLALNISCKNNEEDMSHMMLDDSKFKEFNTLSGFLSAQAGEIPSVGDCILVNNYIFTVTEGDERRILLVHAQLNLDDDERKGGFGMIQDEASVRGLV</sequence>
<accession>A0A7S2FGG7</accession>
<gene>
    <name evidence="5" type="ORF">DSPE1174_LOCUS6580</name>
</gene>
<evidence type="ECO:0000259" key="4">
    <source>
        <dbReference type="PROSITE" id="PS51371"/>
    </source>
</evidence>
<dbReference type="SUPFAM" id="SSF54631">
    <property type="entry name" value="CBS-domain pair"/>
    <property type="match status" value="1"/>
</dbReference>
<feature type="domain" description="CBS" evidence="4">
    <location>
        <begin position="17"/>
        <end position="74"/>
    </location>
</feature>
<dbReference type="EMBL" id="HBGS01012477">
    <property type="protein sequence ID" value="CAD9391073.1"/>
    <property type="molecule type" value="Transcribed_RNA"/>
</dbReference>
<dbReference type="Pfam" id="PF03471">
    <property type="entry name" value="CorC_HlyC"/>
    <property type="match status" value="1"/>
</dbReference>
<dbReference type="PROSITE" id="PS51371">
    <property type="entry name" value="CBS"/>
    <property type="match status" value="1"/>
</dbReference>
<dbReference type="InterPro" id="IPR044751">
    <property type="entry name" value="Ion_transp-like_CBS"/>
</dbReference>
<dbReference type="Pfam" id="PF00571">
    <property type="entry name" value="CBS"/>
    <property type="match status" value="1"/>
</dbReference>
<dbReference type="SUPFAM" id="SSF56176">
    <property type="entry name" value="FAD-binding/transporter-associated domain-like"/>
    <property type="match status" value="1"/>
</dbReference>
<dbReference type="Gene3D" id="3.30.465.10">
    <property type="match status" value="1"/>
</dbReference>
<dbReference type="InterPro" id="IPR000644">
    <property type="entry name" value="CBS_dom"/>
</dbReference>
<name>A0A7S2FGG7_9STRA</name>
<keyword evidence="1" id="KW-0677">Repeat</keyword>
<dbReference type="Gene3D" id="3.90.1280.20">
    <property type="match status" value="1"/>
</dbReference>
<dbReference type="InterPro" id="IPR046342">
    <property type="entry name" value="CBS_dom_sf"/>
</dbReference>
<evidence type="ECO:0000313" key="5">
    <source>
        <dbReference type="EMBL" id="CAD9391073.1"/>
    </source>
</evidence>
<protein>
    <recommendedName>
        <fullName evidence="4">CBS domain-containing protein</fullName>
    </recommendedName>
</protein>
<evidence type="ECO:0000256" key="3">
    <source>
        <dbReference type="PROSITE-ProRule" id="PRU00703"/>
    </source>
</evidence>
<evidence type="ECO:0000256" key="2">
    <source>
        <dbReference type="ARBA" id="ARBA00023122"/>
    </source>
</evidence>
<dbReference type="PANTHER" id="PTHR22777">
    <property type="entry name" value="HEMOLYSIN-RELATED"/>
    <property type="match status" value="1"/>
</dbReference>
<dbReference type="PANTHER" id="PTHR22777:SF17">
    <property type="entry name" value="UPF0053 PROTEIN SLL0260"/>
    <property type="match status" value="1"/>
</dbReference>